<sequence>MIDRRREDEEGEVGAEEDAESNDQSRSFVGPLPIDPGTISVIDQSSSISALARSAATSLGFIFKRPPIRFFRPVKISTYAALEAIAVERGQPVSVRLVRSVIRSEGLLRFTLNHFFPPFILNTLIGLTLFSSYSFLEMRLSSFFNLGSSLSDCQKSVLVPALAGAGAGAAQSLISAPLDNLRLINLTNSNRNISFGNVQSFNSTSVGQNRFTGWMPLIKKAFLPIKKQSVAGPDTVDRSNIENYKVWATRGWKMFGLSVIKDSVGFASFFAIFQVGREIGRQLARLIDRSIFHTMSSTYASSNENSAPEEVNFLKGYRTWTGRVFQSIVVVLSGATAGWTFGLVTEPFEKIRKRVWQDRLNWIVQKSLSHPTNHQSTKKSHNLNTRLARRMHDHEKLQSKQSIKLFRKTSKAFKNIRPTKIFNRSNDYRFKRLIRSIKYESLKTRINTDISLNLTGMKSQSSTAFPGGGRPMPKISSFKSFVFSPYSIGFFVWAVCSGDFSE</sequence>
<keyword evidence="8 10" id="KW-0472">Membrane</keyword>
<reference evidence="11" key="1">
    <citation type="submission" date="2022-06" db="EMBL/GenBank/DDBJ databases">
        <authorList>
            <consortium name="SYNGENTA / RWTH Aachen University"/>
        </authorList>
    </citation>
    <scope>NUCLEOTIDE SEQUENCE</scope>
</reference>
<dbReference type="InterPro" id="IPR023395">
    <property type="entry name" value="MCP_dom_sf"/>
</dbReference>
<evidence type="ECO:0000256" key="1">
    <source>
        <dbReference type="ARBA" id="ARBA00004225"/>
    </source>
</evidence>
<comment type="caution">
    <text evidence="11">The sequence shown here is derived from an EMBL/GenBank/DDBJ whole genome shotgun (WGS) entry which is preliminary data.</text>
</comment>
<keyword evidence="5" id="KW-0677">Repeat</keyword>
<dbReference type="PANTHER" id="PTHR45624:SF52">
    <property type="entry name" value="MITOCHONDRIAL CARRIER"/>
    <property type="match status" value="1"/>
</dbReference>
<evidence type="ECO:0000256" key="3">
    <source>
        <dbReference type="ARBA" id="ARBA00022448"/>
    </source>
</evidence>
<feature type="compositionally biased region" description="Acidic residues" evidence="9">
    <location>
        <begin position="9"/>
        <end position="21"/>
    </location>
</feature>
<dbReference type="Proteomes" id="UP001153365">
    <property type="component" value="Unassembled WGS sequence"/>
</dbReference>
<keyword evidence="12" id="KW-1185">Reference proteome</keyword>
<comment type="subcellular location">
    <subcellularLocation>
        <location evidence="1">Mitochondrion membrane</location>
        <topology evidence="1">Multi-pass membrane protein</topology>
    </subcellularLocation>
</comment>
<evidence type="ECO:0000256" key="2">
    <source>
        <dbReference type="ARBA" id="ARBA00006375"/>
    </source>
</evidence>
<evidence type="ECO:0000256" key="10">
    <source>
        <dbReference type="SAM" id="Phobius"/>
    </source>
</evidence>
<proteinExistence type="inferred from homology"/>
<evidence type="ECO:0000313" key="11">
    <source>
        <dbReference type="EMBL" id="CAH7682649.1"/>
    </source>
</evidence>
<keyword evidence="7" id="KW-0496">Mitochondrion</keyword>
<dbReference type="InterPro" id="IPR050567">
    <property type="entry name" value="Mitochondrial_Carrier"/>
</dbReference>
<accession>A0AAV0B6V0</accession>
<dbReference type="Gene3D" id="1.50.40.10">
    <property type="entry name" value="Mitochondrial carrier domain"/>
    <property type="match status" value="1"/>
</dbReference>
<evidence type="ECO:0000313" key="12">
    <source>
        <dbReference type="Proteomes" id="UP001153365"/>
    </source>
</evidence>
<evidence type="ECO:0000256" key="7">
    <source>
        <dbReference type="ARBA" id="ARBA00023128"/>
    </source>
</evidence>
<keyword evidence="3" id="KW-0813">Transport</keyword>
<name>A0AAV0B6V0_PHAPC</name>
<evidence type="ECO:0000256" key="8">
    <source>
        <dbReference type="ARBA" id="ARBA00023136"/>
    </source>
</evidence>
<evidence type="ECO:0000256" key="6">
    <source>
        <dbReference type="ARBA" id="ARBA00022989"/>
    </source>
</evidence>
<organism evidence="11 12">
    <name type="scientific">Phakopsora pachyrhizi</name>
    <name type="common">Asian soybean rust disease fungus</name>
    <dbReference type="NCBI Taxonomy" id="170000"/>
    <lineage>
        <taxon>Eukaryota</taxon>
        <taxon>Fungi</taxon>
        <taxon>Dikarya</taxon>
        <taxon>Basidiomycota</taxon>
        <taxon>Pucciniomycotina</taxon>
        <taxon>Pucciniomycetes</taxon>
        <taxon>Pucciniales</taxon>
        <taxon>Phakopsoraceae</taxon>
        <taxon>Phakopsora</taxon>
    </lineage>
</organism>
<dbReference type="GO" id="GO:0031966">
    <property type="term" value="C:mitochondrial membrane"/>
    <property type="evidence" value="ECO:0007669"/>
    <property type="project" value="UniProtKB-SubCell"/>
</dbReference>
<evidence type="ECO:0000256" key="9">
    <source>
        <dbReference type="SAM" id="MobiDB-lite"/>
    </source>
</evidence>
<comment type="similarity">
    <text evidence="2">Belongs to the mitochondrial carrier (TC 2.A.29) family.</text>
</comment>
<feature type="transmembrane region" description="Helical" evidence="10">
    <location>
        <begin position="115"/>
        <end position="136"/>
    </location>
</feature>
<dbReference type="AlphaFoldDB" id="A0AAV0B6V0"/>
<keyword evidence="4 10" id="KW-0812">Transmembrane</keyword>
<dbReference type="EMBL" id="CALTRL010004205">
    <property type="protein sequence ID" value="CAH7682649.1"/>
    <property type="molecule type" value="Genomic_DNA"/>
</dbReference>
<evidence type="ECO:0008006" key="13">
    <source>
        <dbReference type="Google" id="ProtNLM"/>
    </source>
</evidence>
<evidence type="ECO:0000256" key="4">
    <source>
        <dbReference type="ARBA" id="ARBA00022692"/>
    </source>
</evidence>
<gene>
    <name evidence="11" type="ORF">PPACK8108_LOCUS15683</name>
</gene>
<dbReference type="GO" id="GO:1990575">
    <property type="term" value="P:mitochondrial L-ornithine transmembrane transport"/>
    <property type="evidence" value="ECO:0007669"/>
    <property type="project" value="TreeGrafter"/>
</dbReference>
<dbReference type="PANTHER" id="PTHR45624">
    <property type="entry name" value="MITOCHONDRIAL BASIC AMINO ACIDS TRANSPORTER-RELATED"/>
    <property type="match status" value="1"/>
</dbReference>
<dbReference type="GO" id="GO:0000064">
    <property type="term" value="F:L-ornithine transmembrane transporter activity"/>
    <property type="evidence" value="ECO:0007669"/>
    <property type="project" value="TreeGrafter"/>
</dbReference>
<protein>
    <recommendedName>
        <fullName evidence="13">Mitochondrial carrier protein</fullName>
    </recommendedName>
</protein>
<keyword evidence="6 10" id="KW-1133">Transmembrane helix</keyword>
<feature type="region of interest" description="Disordered" evidence="9">
    <location>
        <begin position="1"/>
        <end position="27"/>
    </location>
</feature>
<dbReference type="SUPFAM" id="SSF103506">
    <property type="entry name" value="Mitochondrial carrier"/>
    <property type="match status" value="1"/>
</dbReference>
<evidence type="ECO:0000256" key="5">
    <source>
        <dbReference type="ARBA" id="ARBA00022737"/>
    </source>
</evidence>